<dbReference type="Proteomes" id="UP000504635">
    <property type="component" value="Unplaced"/>
</dbReference>
<evidence type="ECO:0000256" key="3">
    <source>
        <dbReference type="ARBA" id="ARBA00022448"/>
    </source>
</evidence>
<feature type="transmembrane region" description="Helical" evidence="7">
    <location>
        <begin position="302"/>
        <end position="322"/>
    </location>
</feature>
<evidence type="ECO:0000256" key="4">
    <source>
        <dbReference type="ARBA" id="ARBA00022692"/>
    </source>
</evidence>
<dbReference type="GeneID" id="115884883"/>
<proteinExistence type="inferred from homology"/>
<reference evidence="9" key="1">
    <citation type="submission" date="2025-08" db="UniProtKB">
        <authorList>
            <consortium name="RefSeq"/>
        </authorList>
    </citation>
    <scope>IDENTIFICATION</scope>
    <source>
        <tissue evidence="9">Gonads</tissue>
    </source>
</reference>
<evidence type="ECO:0000256" key="6">
    <source>
        <dbReference type="ARBA" id="ARBA00023136"/>
    </source>
</evidence>
<organism evidence="8 9">
    <name type="scientific">Sitophilus oryzae</name>
    <name type="common">Rice weevil</name>
    <name type="synonym">Curculio oryzae</name>
    <dbReference type="NCBI Taxonomy" id="7048"/>
    <lineage>
        <taxon>Eukaryota</taxon>
        <taxon>Metazoa</taxon>
        <taxon>Ecdysozoa</taxon>
        <taxon>Arthropoda</taxon>
        <taxon>Hexapoda</taxon>
        <taxon>Insecta</taxon>
        <taxon>Pterygota</taxon>
        <taxon>Neoptera</taxon>
        <taxon>Endopterygota</taxon>
        <taxon>Coleoptera</taxon>
        <taxon>Polyphaga</taxon>
        <taxon>Cucujiformia</taxon>
        <taxon>Curculionidae</taxon>
        <taxon>Dryophthorinae</taxon>
        <taxon>Sitophilus</taxon>
    </lineage>
</organism>
<feature type="transmembrane region" description="Helical" evidence="7">
    <location>
        <begin position="115"/>
        <end position="133"/>
    </location>
</feature>
<keyword evidence="5 7" id="KW-1133">Transmembrane helix</keyword>
<feature type="transmembrane region" description="Helical" evidence="7">
    <location>
        <begin position="31"/>
        <end position="53"/>
    </location>
</feature>
<dbReference type="PANTHER" id="PTHR10332">
    <property type="entry name" value="EQUILIBRATIVE NUCLEOSIDE TRANSPORTER"/>
    <property type="match status" value="1"/>
</dbReference>
<name>A0A6J2Y6J3_SITOR</name>
<evidence type="ECO:0000256" key="1">
    <source>
        <dbReference type="ARBA" id="ARBA00004141"/>
    </source>
</evidence>
<keyword evidence="6 7" id="KW-0472">Membrane</keyword>
<feature type="transmembrane region" description="Helical" evidence="7">
    <location>
        <begin position="265"/>
        <end position="282"/>
    </location>
</feature>
<dbReference type="SUPFAM" id="SSF103473">
    <property type="entry name" value="MFS general substrate transporter"/>
    <property type="match status" value="1"/>
</dbReference>
<feature type="transmembrane region" description="Helical" evidence="7">
    <location>
        <begin position="186"/>
        <end position="204"/>
    </location>
</feature>
<feature type="transmembrane region" description="Helical" evidence="7">
    <location>
        <begin position="334"/>
        <end position="351"/>
    </location>
</feature>
<dbReference type="PANTHER" id="PTHR10332:SF88">
    <property type="entry name" value="EQUILIBRATIVE NUCLEOSIDE TRANSPORTER 1, ISOFORM A"/>
    <property type="match status" value="1"/>
</dbReference>
<evidence type="ECO:0000313" key="8">
    <source>
        <dbReference type="Proteomes" id="UP000504635"/>
    </source>
</evidence>
<dbReference type="Gene3D" id="1.20.1250.20">
    <property type="entry name" value="MFS general substrate transporter like domains"/>
    <property type="match status" value="1"/>
</dbReference>
<comment type="similarity">
    <text evidence="2">Belongs to the SLC29A/ENT transporter (TC 2.A.57) family.</text>
</comment>
<feature type="transmembrane region" description="Helical" evidence="7">
    <location>
        <begin position="405"/>
        <end position="428"/>
    </location>
</feature>
<dbReference type="InParanoid" id="A0A6J2Y6J3"/>
<evidence type="ECO:0000256" key="5">
    <source>
        <dbReference type="ARBA" id="ARBA00022989"/>
    </source>
</evidence>
<evidence type="ECO:0000256" key="2">
    <source>
        <dbReference type="ARBA" id="ARBA00007965"/>
    </source>
</evidence>
<dbReference type="GO" id="GO:0005886">
    <property type="term" value="C:plasma membrane"/>
    <property type="evidence" value="ECO:0007669"/>
    <property type="project" value="TreeGrafter"/>
</dbReference>
<dbReference type="GO" id="GO:0005337">
    <property type="term" value="F:nucleoside transmembrane transporter activity"/>
    <property type="evidence" value="ECO:0007669"/>
    <property type="project" value="InterPro"/>
</dbReference>
<dbReference type="InterPro" id="IPR036259">
    <property type="entry name" value="MFS_trans_sf"/>
</dbReference>
<feature type="transmembrane region" description="Helical" evidence="7">
    <location>
        <begin position="210"/>
        <end position="231"/>
    </location>
</feature>
<dbReference type="InterPro" id="IPR002259">
    <property type="entry name" value="Eqnu_transpt"/>
</dbReference>
<comment type="subcellular location">
    <subcellularLocation>
        <location evidence="1">Membrane</location>
        <topology evidence="1">Multi-pass membrane protein</topology>
    </subcellularLocation>
</comment>
<dbReference type="OrthoDB" id="46396at2759"/>
<dbReference type="AlphaFoldDB" id="A0A6J2Y6J3"/>
<feature type="transmembrane region" description="Helical" evidence="7">
    <location>
        <begin position="145"/>
        <end position="165"/>
    </location>
</feature>
<feature type="transmembrane region" description="Helical" evidence="7">
    <location>
        <begin position="82"/>
        <end position="103"/>
    </location>
</feature>
<accession>A0A6J2Y6J3</accession>
<feature type="transmembrane region" description="Helical" evidence="7">
    <location>
        <begin position="371"/>
        <end position="393"/>
    </location>
</feature>
<gene>
    <name evidence="9" type="primary">LOC115884883</name>
</gene>
<dbReference type="KEGG" id="soy:115884883"/>
<evidence type="ECO:0000256" key="7">
    <source>
        <dbReference type="SAM" id="Phobius"/>
    </source>
</evidence>
<protein>
    <submittedName>
        <fullName evidence="9">Equilibrative nucleoside transporter 3-like</fullName>
    </submittedName>
</protein>
<keyword evidence="8" id="KW-1185">Reference proteome</keyword>
<keyword evidence="4 7" id="KW-0812">Transmembrane</keyword>
<evidence type="ECO:0000313" key="9">
    <source>
        <dbReference type="RefSeq" id="XP_030759458.1"/>
    </source>
</evidence>
<keyword evidence="3" id="KW-0813">Transport</keyword>
<sequence>MEAEIVEAETITKVAWTEDLPEPKAPPKDKYLICHILFFLLGIVHILPISFLASANNFWLHKFRNVSDTTESDDNRTALQSYFSSARSVINTVPWVLLGIWNVLYGHRFKMMPKIIVTLIIETTVFAILTAFVEINTDSYQATFFGIALLSSAVLTAGNVVNIFSSTMLYPKFPHNYMKTCMMGEAASGIVCDILNVISVAIFSDVNDAALMYFLIGTFILAFTLGLLLLVSKMEFFQYCITSFPEDIKKKKTTNSDMKVAFKKIWIGILILMLVMGAMGSTHTSITSLVVSEGSGVWAKKYFSPVATFLLSDIFLLLGRFASSYIPVKIPEPILCAYSAFNALVFVPAIIFCNAKPRKHLSVLFPHDWEYALILGLFMLGNGYLFNTAITNIPRKTTKEESEVAFNIFNLFVGVAQMISNPVGLLFVKLL</sequence>
<dbReference type="RefSeq" id="XP_030759458.1">
    <property type="nucleotide sequence ID" value="XM_030903598.1"/>
</dbReference>
<dbReference type="Pfam" id="PF01733">
    <property type="entry name" value="Nucleoside_tran"/>
    <property type="match status" value="2"/>
</dbReference>